<dbReference type="InterPro" id="IPR004365">
    <property type="entry name" value="NA-bd_OB_tRNA"/>
</dbReference>
<dbReference type="GO" id="GO:0000781">
    <property type="term" value="C:chromosome, telomeric region"/>
    <property type="evidence" value="ECO:0007669"/>
    <property type="project" value="TreeGrafter"/>
</dbReference>
<evidence type="ECO:0000256" key="8">
    <source>
        <dbReference type="ARBA" id="ARBA00023242"/>
    </source>
</evidence>
<proteinExistence type="inferred from homology"/>
<dbReference type="FunFam" id="1.10.10.10:FF:000168">
    <property type="entry name" value="Replication protein A 32 kDa subunit"/>
    <property type="match status" value="1"/>
</dbReference>
<evidence type="ECO:0000256" key="6">
    <source>
        <dbReference type="ARBA" id="ARBA00023172"/>
    </source>
</evidence>
<keyword evidence="7" id="KW-0234">DNA repair</keyword>
<dbReference type="AlphaFoldDB" id="A0AAV5HL80"/>
<evidence type="ECO:0000259" key="11">
    <source>
        <dbReference type="Pfam" id="PF01336"/>
    </source>
</evidence>
<evidence type="ECO:0000256" key="3">
    <source>
        <dbReference type="ARBA" id="ARBA00022705"/>
    </source>
</evidence>
<dbReference type="SUPFAM" id="SSF50249">
    <property type="entry name" value="Nucleic acid-binding proteins"/>
    <property type="match status" value="1"/>
</dbReference>
<evidence type="ECO:0000256" key="4">
    <source>
        <dbReference type="ARBA" id="ARBA00022763"/>
    </source>
</evidence>
<dbReference type="PANTHER" id="PTHR13989:SF34">
    <property type="entry name" value="REPLICATION PROTEIN A 32 KDA SUBUNIT A"/>
    <property type="match status" value="1"/>
</dbReference>
<dbReference type="Pfam" id="PF01336">
    <property type="entry name" value="tRNA_anti-codon"/>
    <property type="match status" value="1"/>
</dbReference>
<keyword evidence="8" id="KW-0539">Nucleus</keyword>
<dbReference type="GO" id="GO:0035861">
    <property type="term" value="C:site of double-strand break"/>
    <property type="evidence" value="ECO:0007669"/>
    <property type="project" value="TreeGrafter"/>
</dbReference>
<reference evidence="13 14" key="1">
    <citation type="journal article" date="2021" name="Commun. Biol.">
        <title>The genome of Shorea leprosula (Dipterocarpaceae) highlights the ecological relevance of drought in aseasonal tropical rainforests.</title>
        <authorList>
            <person name="Ng K.K.S."/>
            <person name="Kobayashi M.J."/>
            <person name="Fawcett J.A."/>
            <person name="Hatakeyama M."/>
            <person name="Paape T."/>
            <person name="Ng C.H."/>
            <person name="Ang C.C."/>
            <person name="Tnah L.H."/>
            <person name="Lee C.T."/>
            <person name="Nishiyama T."/>
            <person name="Sese J."/>
            <person name="O'Brien M.J."/>
            <person name="Copetti D."/>
            <person name="Mohd Noor M.I."/>
            <person name="Ong R.C."/>
            <person name="Putra M."/>
            <person name="Sireger I.Z."/>
            <person name="Indrioko S."/>
            <person name="Kosugi Y."/>
            <person name="Izuno A."/>
            <person name="Isagi Y."/>
            <person name="Lee S.L."/>
            <person name="Shimizu K.K."/>
        </authorList>
    </citation>
    <scope>NUCLEOTIDE SEQUENCE [LARGE SCALE GENOMIC DNA]</scope>
    <source>
        <strain evidence="13">214</strain>
    </source>
</reference>
<dbReference type="GO" id="GO:0005662">
    <property type="term" value="C:DNA replication factor A complex"/>
    <property type="evidence" value="ECO:0007669"/>
    <property type="project" value="TreeGrafter"/>
</dbReference>
<comment type="subcellular location">
    <subcellularLocation>
        <location evidence="1">Nucleus</location>
    </subcellularLocation>
</comment>
<dbReference type="Gene3D" id="2.40.50.140">
    <property type="entry name" value="Nucleic acid-binding proteins"/>
    <property type="match status" value="1"/>
</dbReference>
<dbReference type="InterPro" id="IPR040260">
    <property type="entry name" value="RFA2-like"/>
</dbReference>
<gene>
    <name evidence="13" type="ORF">SLEP1_g1907</name>
</gene>
<dbReference type="InterPro" id="IPR014646">
    <property type="entry name" value="Rfa2/RPA32"/>
</dbReference>
<dbReference type="FunFam" id="2.40.50.140:FF:000184">
    <property type="entry name" value="replication protein A 32 kDa subunit A-like"/>
    <property type="match status" value="1"/>
</dbReference>
<evidence type="ECO:0000313" key="13">
    <source>
        <dbReference type="EMBL" id="GKU87515.1"/>
    </source>
</evidence>
<feature type="compositionally biased region" description="Low complexity" evidence="10">
    <location>
        <begin position="20"/>
        <end position="34"/>
    </location>
</feature>
<evidence type="ECO:0008006" key="15">
    <source>
        <dbReference type="Google" id="ProtNLM"/>
    </source>
</evidence>
<evidence type="ECO:0000256" key="9">
    <source>
        <dbReference type="ARBA" id="ARBA00057177"/>
    </source>
</evidence>
<evidence type="ECO:0000256" key="2">
    <source>
        <dbReference type="ARBA" id="ARBA00007815"/>
    </source>
</evidence>
<dbReference type="GO" id="GO:0006289">
    <property type="term" value="P:nucleotide-excision repair"/>
    <property type="evidence" value="ECO:0007669"/>
    <property type="project" value="TreeGrafter"/>
</dbReference>
<feature type="region of interest" description="Disordered" evidence="10">
    <location>
        <begin position="1"/>
        <end position="42"/>
    </location>
</feature>
<accession>A0AAV5HL80</accession>
<evidence type="ECO:0000259" key="12">
    <source>
        <dbReference type="Pfam" id="PF08784"/>
    </source>
</evidence>
<dbReference type="GO" id="GO:0006260">
    <property type="term" value="P:DNA replication"/>
    <property type="evidence" value="ECO:0007669"/>
    <property type="project" value="UniProtKB-KW"/>
</dbReference>
<keyword evidence="14" id="KW-1185">Reference proteome</keyword>
<dbReference type="CDD" id="cd04478">
    <property type="entry name" value="RPA2_DBD_D"/>
    <property type="match status" value="1"/>
</dbReference>
<dbReference type="Pfam" id="PF08784">
    <property type="entry name" value="RPA_C"/>
    <property type="match status" value="1"/>
</dbReference>
<comment type="caution">
    <text evidence="13">The sequence shown here is derived from an EMBL/GenBank/DDBJ whole genome shotgun (WGS) entry which is preliminary data.</text>
</comment>
<dbReference type="InterPro" id="IPR012340">
    <property type="entry name" value="NA-bd_OB-fold"/>
</dbReference>
<comment type="similarity">
    <text evidence="2">Belongs to the replication factor A protein 2 family.</text>
</comment>
<dbReference type="InterPro" id="IPR014892">
    <property type="entry name" value="RPA_C"/>
</dbReference>
<evidence type="ECO:0000256" key="1">
    <source>
        <dbReference type="ARBA" id="ARBA00004123"/>
    </source>
</evidence>
<protein>
    <recommendedName>
        <fullName evidence="15">Replication protein A 32 kDa subunit A</fullName>
    </recommendedName>
</protein>
<sequence>MFSSSQFDAPSAFSGGGFMPSQAHPSQPASSTPSKSRDSQGLIPVTVKQISESYQSGDEKSNFVINGVDVTNVTVVGMLFDRRARSFNDIRFHLDDGTGRLECVRWVTENFETRQMDEIEEGKYVRVNGHLQSFQGKRQLAAFSVRPVTNFDEVTFHYIECIHFHLHNAKLRSQGGTLTQAQVTESSTNTPLHSTSNGCQTPSFNNFTMDVSTDGLKGFDNLVLNYLQQPSNIEREMGVHLEEIARQLKAPIEKIKDAIEILEKEGLVYSSIDDYHYKAVEGC</sequence>
<keyword evidence="4" id="KW-0227">DNA damage</keyword>
<feature type="domain" description="Replication protein A C-terminal" evidence="12">
    <location>
        <begin position="165"/>
        <end position="275"/>
    </location>
</feature>
<evidence type="ECO:0000313" key="14">
    <source>
        <dbReference type="Proteomes" id="UP001054252"/>
    </source>
</evidence>
<dbReference type="GO" id="GO:0000724">
    <property type="term" value="P:double-strand break repair via homologous recombination"/>
    <property type="evidence" value="ECO:0007669"/>
    <property type="project" value="TreeGrafter"/>
</dbReference>
<dbReference type="PANTHER" id="PTHR13989">
    <property type="entry name" value="REPLICATION PROTEIN A-RELATED"/>
    <property type="match status" value="1"/>
</dbReference>
<evidence type="ECO:0000256" key="10">
    <source>
        <dbReference type="SAM" id="MobiDB-lite"/>
    </source>
</evidence>
<dbReference type="SUPFAM" id="SSF46785">
    <property type="entry name" value="Winged helix' DNA-binding domain"/>
    <property type="match status" value="1"/>
</dbReference>
<dbReference type="InterPro" id="IPR036390">
    <property type="entry name" value="WH_DNA-bd_sf"/>
</dbReference>
<dbReference type="EMBL" id="BPVZ01000002">
    <property type="protein sequence ID" value="GKU87515.1"/>
    <property type="molecule type" value="Genomic_DNA"/>
</dbReference>
<dbReference type="PIRSF" id="PIRSF036949">
    <property type="entry name" value="RPA32"/>
    <property type="match status" value="1"/>
</dbReference>
<dbReference type="Proteomes" id="UP001054252">
    <property type="component" value="Unassembled WGS sequence"/>
</dbReference>
<dbReference type="GO" id="GO:0003697">
    <property type="term" value="F:single-stranded DNA binding"/>
    <property type="evidence" value="ECO:0007669"/>
    <property type="project" value="TreeGrafter"/>
</dbReference>
<keyword evidence="5" id="KW-0238">DNA-binding</keyword>
<feature type="domain" description="OB" evidence="11">
    <location>
        <begin position="73"/>
        <end position="147"/>
    </location>
</feature>
<keyword evidence="6" id="KW-0233">DNA recombination</keyword>
<name>A0AAV5HL80_9ROSI</name>
<comment type="function">
    <text evidence="9">Component of the replication protein A complex (RPA) required for DNA recombination, repair and replication. The activity of RPA is mediated by single-stranded DNA binding and protein interactions. Required fo cell division in meristems. Involved in the maintenance of transcriptional epigenetic gene silencing (TGS) at specific loci (including some transposons) by regulating histone H3 acetylation, 'Lys-4' and 'Lys-9' methylation.</text>
</comment>
<evidence type="ECO:0000256" key="5">
    <source>
        <dbReference type="ARBA" id="ARBA00023125"/>
    </source>
</evidence>
<keyword evidence="3" id="KW-0235">DNA replication</keyword>
<evidence type="ECO:0000256" key="7">
    <source>
        <dbReference type="ARBA" id="ARBA00023204"/>
    </source>
</evidence>
<organism evidence="13 14">
    <name type="scientific">Rubroshorea leprosula</name>
    <dbReference type="NCBI Taxonomy" id="152421"/>
    <lineage>
        <taxon>Eukaryota</taxon>
        <taxon>Viridiplantae</taxon>
        <taxon>Streptophyta</taxon>
        <taxon>Embryophyta</taxon>
        <taxon>Tracheophyta</taxon>
        <taxon>Spermatophyta</taxon>
        <taxon>Magnoliopsida</taxon>
        <taxon>eudicotyledons</taxon>
        <taxon>Gunneridae</taxon>
        <taxon>Pentapetalae</taxon>
        <taxon>rosids</taxon>
        <taxon>malvids</taxon>
        <taxon>Malvales</taxon>
        <taxon>Dipterocarpaceae</taxon>
        <taxon>Rubroshorea</taxon>
    </lineage>
</organism>
<dbReference type="Gene3D" id="1.10.10.10">
    <property type="entry name" value="Winged helix-like DNA-binding domain superfamily/Winged helix DNA-binding domain"/>
    <property type="match status" value="1"/>
</dbReference>
<dbReference type="InterPro" id="IPR036388">
    <property type="entry name" value="WH-like_DNA-bd_sf"/>
</dbReference>